<evidence type="ECO:0000313" key="3">
    <source>
        <dbReference type="Proteomes" id="UP000660554"/>
    </source>
</evidence>
<keyword evidence="3" id="KW-1185">Reference proteome</keyword>
<sequence length="121" mass="12565">MAGFRFGGAGPAATGGGLPRARRRCPRWTGKARFDGAGGDHAGPIRRSGLWRLVPAGPGRGTPRRRWDGGPADRPGRADREAVGRNLAGPNGMACLAASGDEARGPVGTVRKTGTEARRRV</sequence>
<feature type="region of interest" description="Disordered" evidence="1">
    <location>
        <begin position="1"/>
        <end position="121"/>
    </location>
</feature>
<evidence type="ECO:0000256" key="1">
    <source>
        <dbReference type="SAM" id="MobiDB-lite"/>
    </source>
</evidence>
<reference evidence="3" key="1">
    <citation type="submission" date="2020-09" db="EMBL/GenBank/DDBJ databases">
        <title>Whole genome shotgun sequence of Streptomyces cinnamonensis NBRC 15873.</title>
        <authorList>
            <person name="Komaki H."/>
            <person name="Tamura T."/>
        </authorList>
    </citation>
    <scope>NUCLEOTIDE SEQUENCE [LARGE SCALE GENOMIC DNA]</scope>
    <source>
        <strain evidence="3">NBRC 15873</strain>
    </source>
</reference>
<accession>A0ABQ3NY15</accession>
<organism evidence="2 3">
    <name type="scientific">Streptomyces virginiae</name>
    <name type="common">Streptomyces cinnamonensis</name>
    <dbReference type="NCBI Taxonomy" id="1961"/>
    <lineage>
        <taxon>Bacteria</taxon>
        <taxon>Bacillati</taxon>
        <taxon>Actinomycetota</taxon>
        <taxon>Actinomycetes</taxon>
        <taxon>Kitasatosporales</taxon>
        <taxon>Streptomycetaceae</taxon>
        <taxon>Streptomyces</taxon>
    </lineage>
</organism>
<proteinExistence type="predicted"/>
<dbReference type="EMBL" id="BNDV01000017">
    <property type="protein sequence ID" value="GHI17668.1"/>
    <property type="molecule type" value="Genomic_DNA"/>
</dbReference>
<gene>
    <name evidence="2" type="ORF">Scinn_71310</name>
</gene>
<feature type="compositionally biased region" description="Basic and acidic residues" evidence="1">
    <location>
        <begin position="74"/>
        <end position="83"/>
    </location>
</feature>
<evidence type="ECO:0000313" key="2">
    <source>
        <dbReference type="EMBL" id="GHI17668.1"/>
    </source>
</evidence>
<name>A0ABQ3NY15_STRVG</name>
<comment type="caution">
    <text evidence="2">The sequence shown here is derived from an EMBL/GenBank/DDBJ whole genome shotgun (WGS) entry which is preliminary data.</text>
</comment>
<feature type="compositionally biased region" description="Gly residues" evidence="1">
    <location>
        <begin position="1"/>
        <end position="18"/>
    </location>
</feature>
<dbReference type="Proteomes" id="UP000660554">
    <property type="component" value="Unassembled WGS sequence"/>
</dbReference>
<protein>
    <submittedName>
        <fullName evidence="2">Uncharacterized protein</fullName>
    </submittedName>
</protein>